<feature type="domain" description="DUF7750" evidence="5">
    <location>
        <begin position="579"/>
        <end position="643"/>
    </location>
</feature>
<feature type="compositionally biased region" description="Acidic residues" evidence="2">
    <location>
        <begin position="1119"/>
        <end position="1135"/>
    </location>
</feature>
<feature type="compositionally biased region" description="Basic and acidic residues" evidence="2">
    <location>
        <begin position="745"/>
        <end position="757"/>
    </location>
</feature>
<feature type="transmembrane region" description="Helical" evidence="3">
    <location>
        <begin position="1538"/>
        <end position="1558"/>
    </location>
</feature>
<feature type="transmembrane region" description="Helical" evidence="3">
    <location>
        <begin position="1503"/>
        <end position="1526"/>
    </location>
</feature>
<keyword evidence="3" id="KW-0812">Transmembrane</keyword>
<dbReference type="InterPro" id="IPR056652">
    <property type="entry name" value="DUF7750"/>
</dbReference>
<keyword evidence="3" id="KW-0472">Membrane</keyword>
<feature type="compositionally biased region" description="Polar residues" evidence="2">
    <location>
        <begin position="731"/>
        <end position="744"/>
    </location>
</feature>
<dbReference type="InterPro" id="IPR029058">
    <property type="entry name" value="AB_hydrolase_fold"/>
</dbReference>
<feature type="transmembrane region" description="Helical" evidence="3">
    <location>
        <begin position="1632"/>
        <end position="1652"/>
    </location>
</feature>
<feature type="compositionally biased region" description="Basic and acidic residues" evidence="2">
    <location>
        <begin position="933"/>
        <end position="956"/>
    </location>
</feature>
<name>A0AA41SQE9_PAPNU</name>
<feature type="transmembrane region" description="Helical" evidence="3">
    <location>
        <begin position="1590"/>
        <end position="1612"/>
    </location>
</feature>
<dbReference type="InterPro" id="IPR003675">
    <property type="entry name" value="Rce1/LyrA-like_dom"/>
</dbReference>
<keyword evidence="7" id="KW-1185">Reference proteome</keyword>
<keyword evidence="3" id="KW-1133">Transmembrane helix</keyword>
<evidence type="ECO:0000259" key="5">
    <source>
        <dbReference type="Pfam" id="PF24930"/>
    </source>
</evidence>
<dbReference type="SUPFAM" id="SSF53474">
    <property type="entry name" value="alpha/beta-Hydrolases"/>
    <property type="match status" value="1"/>
</dbReference>
<evidence type="ECO:0000259" key="4">
    <source>
        <dbReference type="Pfam" id="PF02517"/>
    </source>
</evidence>
<feature type="compositionally biased region" description="Basic and acidic residues" evidence="2">
    <location>
        <begin position="900"/>
        <end position="921"/>
    </location>
</feature>
<evidence type="ECO:0000256" key="2">
    <source>
        <dbReference type="SAM" id="MobiDB-lite"/>
    </source>
</evidence>
<feature type="region of interest" description="Disordered" evidence="2">
    <location>
        <begin position="1118"/>
        <end position="1148"/>
    </location>
</feature>
<reference evidence="6" key="1">
    <citation type="submission" date="2022-03" db="EMBL/GenBank/DDBJ databases">
        <title>A functionally conserved STORR gene fusion in Papaver species that diverged 16.8 million years ago.</title>
        <authorList>
            <person name="Catania T."/>
        </authorList>
    </citation>
    <scope>NUCLEOTIDE SEQUENCE</scope>
    <source>
        <strain evidence="6">S-191538</strain>
    </source>
</reference>
<feature type="compositionally biased region" description="Polar residues" evidence="2">
    <location>
        <begin position="1009"/>
        <end position="1030"/>
    </location>
</feature>
<proteinExistence type="inferred from homology"/>
<feature type="compositionally biased region" description="Basic and acidic residues" evidence="2">
    <location>
        <begin position="765"/>
        <end position="809"/>
    </location>
</feature>
<dbReference type="PANTHER" id="PTHR10794">
    <property type="entry name" value="ABHYDROLASE DOMAIN-CONTAINING PROTEIN"/>
    <property type="match status" value="1"/>
</dbReference>
<evidence type="ECO:0000256" key="3">
    <source>
        <dbReference type="SAM" id="Phobius"/>
    </source>
</evidence>
<comment type="similarity">
    <text evidence="1">Belongs to the AB hydrolase superfamily. AB hydrolase 4 family.</text>
</comment>
<feature type="compositionally biased region" description="Basic and acidic residues" evidence="2">
    <location>
        <begin position="542"/>
        <end position="559"/>
    </location>
</feature>
<sequence length="1790" mass="195404">MSLRSPLNPTTTNLQIQSSSFLSTQQEIQQFRSSRRSKRKKSSSLSFCINNELSPQIIVTSSFNNLFKNFITQFPYVNSIDQLKKSKSRKPNLLSKNRSNTPSNKRLLSDGVDEEWILFSSPTPFNRFVILRCSSIVLLESENEIEKLVKEEKHYVKLNGRVRDFGNVDEVNDVVYQRVCVRCEDGGVVSLDWPVNLDLGEGHGLDTTMLLVPGTAEGSGDKDVKLFVKETLKRGCFPIVLNPRGCAGSPLTTPRLFTAADSDDIRTALQYINSARPGNTLMGVGWGYGANMLTKYLAEVSERTPLTAAVCIDNPFDLEEATRPSLHHVDHDQKLSNGLKEILKSNKALFQGRTKKFDVEKALAATTLRDFDQAISMVSCGYEAIEEFYSKSSTRELVDKIKIPTLFIQTDNGTAPPFSIPRSAIAENPFTSLLLSSRLPSGVDRERSPLSWCQGLIIEWLTAVELGFLKGRHPLLEDVDVTINPSKGLSLVEGISSDERKNSDKISILSEYNALNAYQLDPPDESDRVTNGRLSSQKQLRNHSESQKEGESDESKRSNSTDAEVVEEEEEIPIENQESQALQTAQVVMNMLDVTMPGTLTAKKKRQVLMAMEQGETLKMALDGAVPEEVRGKLAAAVSAIAQTKGMRVNVDGMKNISDINLSELKVNIQETVGEPSPPASGSSDVQTSESKKQGDGSSDGTDDKDQSTKPDQDQEKGESKDQKIEEKNIDSSADQNEAGTGSTLDKHSSSEEKVDTDNSGGAQDKLDKDGATADSSKKEDNDDQHTDSKSKDDSTDQKDPTPKTEESGPHAASSPETPTDKETDNTSKKEDEKSESSADQNQQTASKSEESPPPDTPAPNPPALGVSQAFDALTGFDDTSQMAVNSVFGVLENMINQYDEEHKNDEDEQKNGDRQDKQSGEEPGSSTGESAVPKRSENKTASEHRNGDRQDKQSGEKPGSSTGESAVSRQRENKSASGDSDKDKVNLDSDDYHEKSDRTEEDAKNVSHGKQPTQNLISFKKNSFSSQGSKAGDFADKGKDKKRGVNLNLSKTSGKTRQLHKVPVYVTVNPYGDSLYNDYLREESLSNISGPKSLDLDSTTDLFLDYFPEEGKWKFLNEEGDDSASDDDINEYEENSSKGQDIHSTAHGDDIDEIIETSYEVVNTEKKQRPLEEHNSVDDLVRKLGGRPPRSGDMMLLVKNIILDTLKVEVGRRLGVEDMEPSLAGELERVADVVSLGIGQSENLVENKDPSSGKLGTIQGGYVLKTISFAVTEASCLKKVLPVGVIVGSCLAALRKYFSVAVQQDDPHSLEDSIVKTIKTREENHGQESGTPSDQKPLVEEEEDEHSAMDNFISIASENVQNLSSNTVMVGAVTAALGASTFLVPQQLEEHFENGESAEVSSASFSENENGNVISDKSQNIVSSLAEKAMSVAAPVVPTTSDGAVDQDRLVAMLAEWGQKGGMLRLVGKLALLWGGLRGAMSLTDRLISFLHISERSLPQRILGFVCMVLVLWTPVVVPLLPTLVQNWTTHSSSGMAEYACIVGLYSAVIILIMLWGKRIREQDHAHPLRRYGLDLTSFPKLLDFSKGLIGGIMLILSIHSTNALLGYGSLSWPSSLSSSSTQAISWLKGYGGMLLLAGQGVVTATMVSIVEELFFRAWLPEEIAVDIGYHRAVLVSGLAFAIFQRSLRAIPGLWLLSLALSGARQRNGGSLAVPIGIRAGILASCYILQKGGFLIYHRGYPLWLTGTDPLQPFSGAVGLAASLIMAILLYRKQSSGMTVVPKAVKEES</sequence>
<dbReference type="EMBL" id="JAJJMA010185687">
    <property type="protein sequence ID" value="MCL7038003.1"/>
    <property type="molecule type" value="Genomic_DNA"/>
</dbReference>
<evidence type="ECO:0000256" key="1">
    <source>
        <dbReference type="ARBA" id="ARBA00010884"/>
    </source>
</evidence>
<evidence type="ECO:0000313" key="6">
    <source>
        <dbReference type="EMBL" id="MCL7038003.1"/>
    </source>
</evidence>
<dbReference type="Pfam" id="PF24930">
    <property type="entry name" value="DUF7750"/>
    <property type="match status" value="1"/>
</dbReference>
<dbReference type="Gene3D" id="3.40.50.1820">
    <property type="entry name" value="alpha/beta hydrolase"/>
    <property type="match status" value="1"/>
</dbReference>
<feature type="transmembrane region" description="Helical" evidence="3">
    <location>
        <begin position="1751"/>
        <end position="1772"/>
    </location>
</feature>
<dbReference type="InterPro" id="IPR050960">
    <property type="entry name" value="AB_hydrolase_4_sf"/>
</dbReference>
<feature type="compositionally biased region" description="Pro residues" evidence="2">
    <location>
        <begin position="852"/>
        <end position="863"/>
    </location>
</feature>
<feature type="region of interest" description="Disordered" evidence="2">
    <location>
        <begin position="672"/>
        <end position="873"/>
    </location>
</feature>
<gene>
    <name evidence="6" type="ORF">MKW94_029408</name>
</gene>
<dbReference type="Proteomes" id="UP001177140">
    <property type="component" value="Unassembled WGS sequence"/>
</dbReference>
<feature type="region of interest" description="Disordered" evidence="2">
    <location>
        <begin position="1321"/>
        <end position="1348"/>
    </location>
</feature>
<comment type="caution">
    <text evidence="6">The sequence shown here is derived from an EMBL/GenBank/DDBJ whole genome shotgun (WGS) entry which is preliminary data.</text>
</comment>
<dbReference type="GO" id="GO:0047372">
    <property type="term" value="F:monoacylglycerol lipase activity"/>
    <property type="evidence" value="ECO:0007669"/>
    <property type="project" value="TreeGrafter"/>
</dbReference>
<feature type="region of interest" description="Disordered" evidence="2">
    <location>
        <begin position="519"/>
        <end position="579"/>
    </location>
</feature>
<dbReference type="GO" id="GO:0034338">
    <property type="term" value="F:short-chain carboxylesterase activity"/>
    <property type="evidence" value="ECO:0007669"/>
    <property type="project" value="TreeGrafter"/>
</dbReference>
<feature type="compositionally biased region" description="Polar residues" evidence="2">
    <location>
        <begin position="960"/>
        <end position="969"/>
    </location>
</feature>
<dbReference type="GO" id="GO:0080120">
    <property type="term" value="P:CAAX-box protein maturation"/>
    <property type="evidence" value="ECO:0007669"/>
    <property type="project" value="UniProtKB-ARBA"/>
</dbReference>
<accession>A0AA41SQE9</accession>
<feature type="transmembrane region" description="Helical" evidence="3">
    <location>
        <begin position="1713"/>
        <end position="1731"/>
    </location>
</feature>
<feature type="compositionally biased region" description="Polar residues" evidence="2">
    <location>
        <begin position="680"/>
        <end position="689"/>
    </location>
</feature>
<feature type="compositionally biased region" description="Low complexity" evidence="2">
    <location>
        <begin position="922"/>
        <end position="931"/>
    </location>
</feature>
<dbReference type="GO" id="GO:0004175">
    <property type="term" value="F:endopeptidase activity"/>
    <property type="evidence" value="ECO:0007669"/>
    <property type="project" value="UniProtKB-ARBA"/>
</dbReference>
<dbReference type="Pfam" id="PF02517">
    <property type="entry name" value="Rce1-like"/>
    <property type="match status" value="1"/>
</dbReference>
<feature type="compositionally biased region" description="Acidic residues" evidence="2">
    <location>
        <begin position="564"/>
        <end position="573"/>
    </location>
</feature>
<feature type="compositionally biased region" description="Basic and acidic residues" evidence="2">
    <location>
        <begin position="970"/>
        <end position="1006"/>
    </location>
</feature>
<protein>
    <submittedName>
        <fullName evidence="6">Uncharacterized protein</fullName>
    </submittedName>
</protein>
<organism evidence="6 7">
    <name type="scientific">Papaver nudicaule</name>
    <name type="common">Iceland poppy</name>
    <dbReference type="NCBI Taxonomy" id="74823"/>
    <lineage>
        <taxon>Eukaryota</taxon>
        <taxon>Viridiplantae</taxon>
        <taxon>Streptophyta</taxon>
        <taxon>Embryophyta</taxon>
        <taxon>Tracheophyta</taxon>
        <taxon>Spermatophyta</taxon>
        <taxon>Magnoliopsida</taxon>
        <taxon>Ranunculales</taxon>
        <taxon>Papaveraceae</taxon>
        <taxon>Papaveroideae</taxon>
        <taxon>Papaver</taxon>
    </lineage>
</organism>
<feature type="region of interest" description="Disordered" evidence="2">
    <location>
        <begin position="898"/>
        <end position="1048"/>
    </location>
</feature>
<dbReference type="PANTHER" id="PTHR10794:SF92">
    <property type="entry name" value="EMBRYOGENESIS-ASSOCIATED PROTEIN EMB8"/>
    <property type="match status" value="1"/>
</dbReference>
<feature type="domain" description="CAAX prenyl protease 2/Lysostaphin resistance protein A-like" evidence="4">
    <location>
        <begin position="1641"/>
        <end position="1721"/>
    </location>
</feature>
<feature type="compositionally biased region" description="Basic and acidic residues" evidence="2">
    <location>
        <begin position="819"/>
        <end position="837"/>
    </location>
</feature>
<feature type="compositionally biased region" description="Basic and acidic residues" evidence="2">
    <location>
        <begin position="702"/>
        <end position="730"/>
    </location>
</feature>
<evidence type="ECO:0000313" key="7">
    <source>
        <dbReference type="Proteomes" id="UP001177140"/>
    </source>
</evidence>